<feature type="transmembrane region" description="Helical" evidence="7">
    <location>
        <begin position="305"/>
        <end position="324"/>
    </location>
</feature>
<evidence type="ECO:0000256" key="5">
    <source>
        <dbReference type="ARBA" id="ARBA00022989"/>
    </source>
</evidence>
<reference evidence="8" key="2">
    <citation type="submission" date="2021-04" db="EMBL/GenBank/DDBJ databases">
        <authorList>
            <person name="Gilroy R."/>
        </authorList>
    </citation>
    <scope>NUCLEOTIDE SEQUENCE</scope>
    <source>
        <strain evidence="8">ChiSxjej3B15-24422</strain>
    </source>
</reference>
<feature type="transmembrane region" description="Helical" evidence="7">
    <location>
        <begin position="275"/>
        <end position="293"/>
    </location>
</feature>
<dbReference type="InterPro" id="IPR036259">
    <property type="entry name" value="MFS_trans_sf"/>
</dbReference>
<dbReference type="GO" id="GO:0005886">
    <property type="term" value="C:plasma membrane"/>
    <property type="evidence" value="ECO:0007669"/>
    <property type="project" value="UniProtKB-SubCell"/>
</dbReference>
<evidence type="ECO:0000256" key="2">
    <source>
        <dbReference type="ARBA" id="ARBA00022448"/>
    </source>
</evidence>
<dbReference type="PANTHER" id="PTHR23517">
    <property type="entry name" value="RESISTANCE PROTEIN MDTM, PUTATIVE-RELATED-RELATED"/>
    <property type="match status" value="1"/>
</dbReference>
<keyword evidence="6 7" id="KW-0472">Membrane</keyword>
<protein>
    <submittedName>
        <fullName evidence="8">MFS transporter</fullName>
    </submittedName>
</protein>
<evidence type="ECO:0000313" key="8">
    <source>
        <dbReference type="EMBL" id="HIY60625.1"/>
    </source>
</evidence>
<feature type="transmembrane region" description="Helical" evidence="7">
    <location>
        <begin position="243"/>
        <end position="263"/>
    </location>
</feature>
<feature type="transmembrane region" description="Helical" evidence="7">
    <location>
        <begin position="395"/>
        <end position="414"/>
    </location>
</feature>
<name>A0A9D2C732_9FIRM</name>
<evidence type="ECO:0000256" key="6">
    <source>
        <dbReference type="ARBA" id="ARBA00023136"/>
    </source>
</evidence>
<evidence type="ECO:0000256" key="3">
    <source>
        <dbReference type="ARBA" id="ARBA00022475"/>
    </source>
</evidence>
<gene>
    <name evidence="8" type="ORF">H9831_08110</name>
</gene>
<dbReference type="Gene3D" id="1.20.1250.20">
    <property type="entry name" value="MFS general substrate transporter like domains"/>
    <property type="match status" value="1"/>
</dbReference>
<keyword evidence="4 7" id="KW-0812">Transmembrane</keyword>
<proteinExistence type="predicted"/>
<feature type="transmembrane region" description="Helical" evidence="7">
    <location>
        <begin position="330"/>
        <end position="347"/>
    </location>
</feature>
<comment type="caution">
    <text evidence="8">The sequence shown here is derived from an EMBL/GenBank/DDBJ whole genome shotgun (WGS) entry which is preliminary data.</text>
</comment>
<sequence>MNVVRRMKLLKNHPLIQVLARSGGNPRTLVLIEPLWGIPYNLIAPFATLYMYTQGITDVQIGTILSAAMVVQVFFSFFGGILTDKLGRKFTTMMGDFFGWAMACLVWSVSNNFWLFLAAAILNCFEQINQTAWYCLLIEDAEPEDLVGLYTWVNIGGMVAIFFAPLSGLFINSYSVVPVLRVLYFLFALTMMTKTLITFRFCKETRQGKVRRAETKNVSAVRMLAEYRELIPRVLKDRGIMKAVAVSVILYITNMISTNFFSLYVTQRLGISDEYLAVFPILNAAVMLVFMVGIQPRMSATRFRLPLWCGLALYACAVALLILIPAGSLALVIVYVFVWAAGGALVAPRKDALIQLNINPQERARINALIMASTIALSSPFGYLAGWLSSVDRRLPFGFMLLLFLAAMVIVGRIQEPKVGRTGGQENAAG</sequence>
<dbReference type="AlphaFoldDB" id="A0A9D2C732"/>
<evidence type="ECO:0000256" key="4">
    <source>
        <dbReference type="ARBA" id="ARBA00022692"/>
    </source>
</evidence>
<reference evidence="8" key="1">
    <citation type="journal article" date="2021" name="PeerJ">
        <title>Extensive microbial diversity within the chicken gut microbiome revealed by metagenomics and culture.</title>
        <authorList>
            <person name="Gilroy R."/>
            <person name="Ravi A."/>
            <person name="Getino M."/>
            <person name="Pursley I."/>
            <person name="Horton D.L."/>
            <person name="Alikhan N.F."/>
            <person name="Baker D."/>
            <person name="Gharbi K."/>
            <person name="Hall N."/>
            <person name="Watson M."/>
            <person name="Adriaenssens E.M."/>
            <person name="Foster-Nyarko E."/>
            <person name="Jarju S."/>
            <person name="Secka A."/>
            <person name="Antonio M."/>
            <person name="Oren A."/>
            <person name="Chaudhuri R.R."/>
            <person name="La Ragione R."/>
            <person name="Hildebrand F."/>
            <person name="Pallen M.J."/>
        </authorList>
    </citation>
    <scope>NUCLEOTIDE SEQUENCE</scope>
    <source>
        <strain evidence="8">ChiSxjej3B15-24422</strain>
    </source>
</reference>
<dbReference type="EMBL" id="DXDD01000100">
    <property type="protein sequence ID" value="HIY60625.1"/>
    <property type="molecule type" value="Genomic_DNA"/>
</dbReference>
<feature type="transmembrane region" description="Helical" evidence="7">
    <location>
        <begin position="368"/>
        <end position="389"/>
    </location>
</feature>
<dbReference type="Pfam" id="PF07690">
    <property type="entry name" value="MFS_1"/>
    <property type="match status" value="1"/>
</dbReference>
<evidence type="ECO:0000256" key="7">
    <source>
        <dbReference type="SAM" id="Phobius"/>
    </source>
</evidence>
<dbReference type="InterPro" id="IPR011701">
    <property type="entry name" value="MFS"/>
</dbReference>
<feature type="transmembrane region" description="Helical" evidence="7">
    <location>
        <begin position="183"/>
        <end position="202"/>
    </location>
</feature>
<keyword evidence="2" id="KW-0813">Transport</keyword>
<keyword evidence="3" id="KW-1003">Cell membrane</keyword>
<dbReference type="SUPFAM" id="SSF103473">
    <property type="entry name" value="MFS general substrate transporter"/>
    <property type="match status" value="1"/>
</dbReference>
<feature type="transmembrane region" description="Helical" evidence="7">
    <location>
        <begin position="149"/>
        <end position="171"/>
    </location>
</feature>
<keyword evidence="5 7" id="KW-1133">Transmembrane helix</keyword>
<dbReference type="Proteomes" id="UP000824007">
    <property type="component" value="Unassembled WGS sequence"/>
</dbReference>
<evidence type="ECO:0000256" key="1">
    <source>
        <dbReference type="ARBA" id="ARBA00004651"/>
    </source>
</evidence>
<evidence type="ECO:0000313" key="9">
    <source>
        <dbReference type="Proteomes" id="UP000824007"/>
    </source>
</evidence>
<dbReference type="GO" id="GO:0022857">
    <property type="term" value="F:transmembrane transporter activity"/>
    <property type="evidence" value="ECO:0007669"/>
    <property type="project" value="InterPro"/>
</dbReference>
<feature type="transmembrane region" description="Helical" evidence="7">
    <location>
        <begin position="64"/>
        <end position="83"/>
    </location>
</feature>
<accession>A0A9D2C732</accession>
<organism evidence="8 9">
    <name type="scientific">Candidatus Eisenbergiella pullistercoris</name>
    <dbReference type="NCBI Taxonomy" id="2838555"/>
    <lineage>
        <taxon>Bacteria</taxon>
        <taxon>Bacillati</taxon>
        <taxon>Bacillota</taxon>
        <taxon>Clostridia</taxon>
        <taxon>Lachnospirales</taxon>
        <taxon>Lachnospiraceae</taxon>
        <taxon>Eisenbergiella</taxon>
    </lineage>
</organism>
<dbReference type="InterPro" id="IPR050171">
    <property type="entry name" value="MFS_Transporters"/>
</dbReference>
<comment type="subcellular location">
    <subcellularLocation>
        <location evidence="1">Cell membrane</location>
        <topology evidence="1">Multi-pass membrane protein</topology>
    </subcellularLocation>
</comment>